<comment type="function">
    <text evidence="1">Alpha-L-fucosidase is responsible for hydrolyzing the alpha-1,6-linked fucose joined to the reducing-end N-acetylglucosamine of the carbohydrate moieties of glycoproteins.</text>
</comment>
<sequence length="233" mass="27318">MYFLGHLLERKWENCMTLDRASWGYRRNMKADDVHSVQDLISQLARTISCNGNFLLNVGPDKFGRIVPIFEDRLTKLGEFVKIHEEAIFETKPWIHQNDSFFIWYTSSVRSEEGLPSLRVFNPQNTENTIIYAWILKYPDDNKVALPSVHLTKKTRITLVGTNIKVRKERAAKGCIVDLSEIHWTQFPSKDAIVLKIEFAAKSNHNPLKILHRNHHHHHHRRHHQPEEDDSEI</sequence>
<keyword evidence="6" id="KW-0326">Glycosidase</keyword>
<protein>
    <recommendedName>
        <fullName evidence="3">alpha-L-fucosidase</fullName>
        <ecNumber evidence="3">3.2.1.51</ecNumber>
    </recommendedName>
</protein>
<dbReference type="GO" id="GO:0004560">
    <property type="term" value="F:alpha-L-fucosidase activity"/>
    <property type="evidence" value="ECO:0007669"/>
    <property type="project" value="UniProtKB-EC"/>
</dbReference>
<dbReference type="PANTHER" id="PTHR10030:SF37">
    <property type="entry name" value="ALPHA-L-FUCOSIDASE-RELATED"/>
    <property type="match status" value="1"/>
</dbReference>
<accession>A0A914YR15</accession>
<name>A0A914YR15_9BILA</name>
<dbReference type="PRINTS" id="PR00741">
    <property type="entry name" value="GLHYDRLASE29"/>
</dbReference>
<evidence type="ECO:0000256" key="2">
    <source>
        <dbReference type="ARBA" id="ARBA00007951"/>
    </source>
</evidence>
<dbReference type="Gene3D" id="2.60.40.1180">
    <property type="entry name" value="Golgi alpha-mannosidase II"/>
    <property type="match status" value="1"/>
</dbReference>
<dbReference type="GO" id="GO:0006004">
    <property type="term" value="P:fucose metabolic process"/>
    <property type="evidence" value="ECO:0007669"/>
    <property type="project" value="InterPro"/>
</dbReference>
<evidence type="ECO:0000256" key="6">
    <source>
        <dbReference type="ARBA" id="ARBA00023295"/>
    </source>
</evidence>
<dbReference type="PANTHER" id="PTHR10030">
    <property type="entry name" value="ALPHA-L-FUCOSIDASE"/>
    <property type="match status" value="1"/>
</dbReference>
<evidence type="ECO:0000256" key="4">
    <source>
        <dbReference type="ARBA" id="ARBA00022729"/>
    </source>
</evidence>
<evidence type="ECO:0000313" key="10">
    <source>
        <dbReference type="Proteomes" id="UP000887577"/>
    </source>
</evidence>
<dbReference type="InterPro" id="IPR057739">
    <property type="entry name" value="Glyco_hydro_29_N"/>
</dbReference>
<feature type="domain" description="Alpha-L-fucosidase C-terminal" evidence="9">
    <location>
        <begin position="124"/>
        <end position="198"/>
    </location>
</feature>
<dbReference type="SMART" id="SM00812">
    <property type="entry name" value="Alpha_L_fucos"/>
    <property type="match status" value="1"/>
</dbReference>
<evidence type="ECO:0000256" key="3">
    <source>
        <dbReference type="ARBA" id="ARBA00012662"/>
    </source>
</evidence>
<keyword evidence="5" id="KW-0378">Hydrolase</keyword>
<dbReference type="Pfam" id="PF01120">
    <property type="entry name" value="Alpha_L_fucos"/>
    <property type="match status" value="1"/>
</dbReference>
<evidence type="ECO:0000256" key="5">
    <source>
        <dbReference type="ARBA" id="ARBA00022801"/>
    </source>
</evidence>
<dbReference type="Pfam" id="PF16757">
    <property type="entry name" value="Fucosidase_C"/>
    <property type="match status" value="1"/>
</dbReference>
<comment type="similarity">
    <text evidence="2">Belongs to the glycosyl hydrolase 29 family.</text>
</comment>
<keyword evidence="10" id="KW-1185">Reference proteome</keyword>
<dbReference type="SUPFAM" id="SSF51445">
    <property type="entry name" value="(Trans)glycosidases"/>
    <property type="match status" value="1"/>
</dbReference>
<reference evidence="11" key="1">
    <citation type="submission" date="2022-11" db="UniProtKB">
        <authorList>
            <consortium name="WormBaseParasite"/>
        </authorList>
    </citation>
    <scope>IDENTIFICATION</scope>
</reference>
<feature type="region of interest" description="Disordered" evidence="7">
    <location>
        <begin position="214"/>
        <end position="233"/>
    </location>
</feature>
<dbReference type="AlphaFoldDB" id="A0A914YR15"/>
<dbReference type="InterPro" id="IPR013780">
    <property type="entry name" value="Glyco_hydro_b"/>
</dbReference>
<dbReference type="InterPro" id="IPR000933">
    <property type="entry name" value="Glyco_hydro_29"/>
</dbReference>
<evidence type="ECO:0000313" key="11">
    <source>
        <dbReference type="WBParaSite" id="PSU_v2.g3215.t1"/>
    </source>
</evidence>
<dbReference type="EC" id="3.2.1.51" evidence="3"/>
<dbReference type="InterPro" id="IPR017853">
    <property type="entry name" value="GH"/>
</dbReference>
<evidence type="ECO:0000259" key="9">
    <source>
        <dbReference type="Pfam" id="PF16757"/>
    </source>
</evidence>
<evidence type="ECO:0000259" key="8">
    <source>
        <dbReference type="Pfam" id="PF01120"/>
    </source>
</evidence>
<keyword evidence="4" id="KW-0732">Signal</keyword>
<dbReference type="InterPro" id="IPR031919">
    <property type="entry name" value="Fucosidase_C"/>
</dbReference>
<feature type="compositionally biased region" description="Basic residues" evidence="7">
    <location>
        <begin position="214"/>
        <end position="224"/>
    </location>
</feature>
<dbReference type="InterPro" id="IPR016286">
    <property type="entry name" value="FUC_metazoa-typ"/>
</dbReference>
<organism evidence="10 11">
    <name type="scientific">Panagrolaimus superbus</name>
    <dbReference type="NCBI Taxonomy" id="310955"/>
    <lineage>
        <taxon>Eukaryota</taxon>
        <taxon>Metazoa</taxon>
        <taxon>Ecdysozoa</taxon>
        <taxon>Nematoda</taxon>
        <taxon>Chromadorea</taxon>
        <taxon>Rhabditida</taxon>
        <taxon>Tylenchina</taxon>
        <taxon>Panagrolaimomorpha</taxon>
        <taxon>Panagrolaimoidea</taxon>
        <taxon>Panagrolaimidae</taxon>
        <taxon>Panagrolaimus</taxon>
    </lineage>
</organism>
<dbReference type="Gene3D" id="3.20.20.80">
    <property type="entry name" value="Glycosidases"/>
    <property type="match status" value="1"/>
</dbReference>
<dbReference type="GO" id="GO:0005764">
    <property type="term" value="C:lysosome"/>
    <property type="evidence" value="ECO:0007669"/>
    <property type="project" value="TreeGrafter"/>
</dbReference>
<evidence type="ECO:0000256" key="1">
    <source>
        <dbReference type="ARBA" id="ARBA00004071"/>
    </source>
</evidence>
<dbReference type="Proteomes" id="UP000887577">
    <property type="component" value="Unplaced"/>
</dbReference>
<feature type="domain" description="Glycoside hydrolase family 29 N-terminal" evidence="8">
    <location>
        <begin position="5"/>
        <end position="86"/>
    </location>
</feature>
<dbReference type="GO" id="GO:0016139">
    <property type="term" value="P:glycoside catabolic process"/>
    <property type="evidence" value="ECO:0007669"/>
    <property type="project" value="TreeGrafter"/>
</dbReference>
<dbReference type="WBParaSite" id="PSU_v2.g3215.t1">
    <property type="protein sequence ID" value="PSU_v2.g3215.t1"/>
    <property type="gene ID" value="PSU_v2.g3215"/>
</dbReference>
<evidence type="ECO:0000256" key="7">
    <source>
        <dbReference type="SAM" id="MobiDB-lite"/>
    </source>
</evidence>
<proteinExistence type="inferred from homology"/>